<evidence type="ECO:0000256" key="4">
    <source>
        <dbReference type="ARBA" id="ARBA00022771"/>
    </source>
</evidence>
<sequence length="1329" mass="143351">MQESSAQPDTGQPHAVQRAHLPSPDHEVAAPTSAPARDSAAATAPGAQQAPPAASQTSHDLAGAATASTAAAVAENGGAKSPSAQQPRAPAAAPKQASQAGHRTGVKAEDHYPSPPHAPLTPAATSSSPGSFTIPLPSFVHDDPLSSDPDSSSDEDSFGETKPPRPARHSKSTGLPRPVPSYYYDAEYDPGTAGNKKRGRRGGYKGVPVFEPTMEDFAKNGGFYGYVKRIEKYGLRSGIVKVIPPKEWSDSLPSVAAPLRKIRLKDAIEQHMVGSQGLYRVMNEAKARTYSPIQWKDLSRRDKWEGPDLVAEAKKGDRSERAAVSEKVLQRRRESAAGRASRSKGKGRAKDDEADEADEEDGSSDGEGASKGRRAAPARKAKTDGAAKLAAKGSASNSPAPSPAAGSSSSAAARPKVPHTRTEPTNAEWKAFADKLYELPHDMKKEDYTVERMRDFERRYWRTLTFGEPPMYGADMAGSLFDDSTQAWNVASLGDLLPKLAPKGCEIPGVVTPYLYFGMWRATFAWHVEDADLYSINYIHFGAPKFWYSVPQEQSERFERVMEGLFPTDRSKCSQFLRHKAFLASPKILSNHGITLNRCAQLPGEFILTYPKGYHSGFNLGFNCAESINFATERWLPLGKVAKHCHCIDDSVNIDVNIWLRQAAKDEALERGEDWPYDELEEQALQAAIEAEEREAAEKAAAAAAAATLAAKRRASAAGDEAKPRKKLKPAAAPYQIPMVLVPVVPGHAVPGAMQYTLSVYQALQSPDVLQQIKQQLVQLLQHPSGQWRYETPIIFQAIPHPNPPPPPPPQPRTVPQANPYAKSAFQYQPQVIQSKPAAANGSSSASHRSTPAPAKPAPPPPPPPKEEFACALCPDRSKEGLVRVGEPGVKSAKKRVDAHRVCVMFTPATWIEIDPVTNEEIVRGFANIEKARWKLKCQLCTESHGTKVQCTKGKCIKAFHVTCALREESGVHMDATIPDEDGAGSISLLEQTRASTPVAEAAAADASAAPAPAPPASPSKPALDNDQIRLSVLCRTHNPEWQRLETERKAAELRAKVAALERGARLRVRTPGGIYDVTYESAKEETEDLFFAFEDGKRSSVKWKNVIWPDSPEVQRKKEEAARRAEREKMAILDRPAYKAPTKRSGSSSGVSSPAPAAAVPPSHQQVPQAQPRQAYYGVPHHQPQQTPYGYAAPQQQSPYQASYGGAYPQQGHPAASYGYSQQAQPQQPQHPYAGAYAYQQHSGQQPGAPSSSAYPSHPQQQQQHHVAYAAASVPPPLTAAPAAGPPLSSAAPPPHVYSAPGGARPPVAAMPAAQTAPMQVDVPAAHA</sequence>
<feature type="region of interest" description="Disordered" evidence="7">
    <location>
        <begin position="310"/>
        <end position="427"/>
    </location>
</feature>
<dbReference type="Gene3D" id="2.60.120.650">
    <property type="entry name" value="Cupin"/>
    <property type="match status" value="2"/>
</dbReference>
<organism evidence="11 12">
    <name type="scientific">Rhodotorula paludigena</name>
    <dbReference type="NCBI Taxonomy" id="86838"/>
    <lineage>
        <taxon>Eukaryota</taxon>
        <taxon>Fungi</taxon>
        <taxon>Dikarya</taxon>
        <taxon>Basidiomycota</taxon>
        <taxon>Pucciniomycotina</taxon>
        <taxon>Microbotryomycetes</taxon>
        <taxon>Sporidiobolales</taxon>
        <taxon>Sporidiobolaceae</taxon>
        <taxon>Rhodotorula</taxon>
    </lineage>
</organism>
<proteinExistence type="inferred from homology"/>
<feature type="compositionally biased region" description="Polar residues" evidence="7">
    <location>
        <begin position="841"/>
        <end position="850"/>
    </location>
</feature>
<dbReference type="Pfam" id="PF13832">
    <property type="entry name" value="zf-HC5HC2H_2"/>
    <property type="match status" value="1"/>
</dbReference>
<feature type="domain" description="JmjC" evidence="9">
    <location>
        <begin position="482"/>
        <end position="647"/>
    </location>
</feature>
<feature type="compositionally biased region" description="Low complexity" evidence="7">
    <location>
        <begin position="1215"/>
        <end position="1243"/>
    </location>
</feature>
<feature type="compositionally biased region" description="Low complexity" evidence="7">
    <location>
        <begin position="1307"/>
        <end position="1322"/>
    </location>
</feature>
<feature type="compositionally biased region" description="Pro residues" evidence="7">
    <location>
        <begin position="854"/>
        <end position="864"/>
    </location>
</feature>
<feature type="compositionally biased region" description="Polar residues" evidence="7">
    <location>
        <begin position="1"/>
        <end position="10"/>
    </location>
</feature>
<feature type="region of interest" description="Disordered" evidence="7">
    <location>
        <begin position="1"/>
        <end position="203"/>
    </location>
</feature>
<dbReference type="SMART" id="SM00545">
    <property type="entry name" value="JmjN"/>
    <property type="match status" value="1"/>
</dbReference>
<feature type="region of interest" description="Disordered" evidence="7">
    <location>
        <begin position="998"/>
        <end position="1024"/>
    </location>
</feature>
<dbReference type="GO" id="GO:0000785">
    <property type="term" value="C:chromatin"/>
    <property type="evidence" value="ECO:0007669"/>
    <property type="project" value="TreeGrafter"/>
</dbReference>
<evidence type="ECO:0000313" key="12">
    <source>
        <dbReference type="Proteomes" id="UP001342314"/>
    </source>
</evidence>
<dbReference type="CDD" id="cd15571">
    <property type="entry name" value="ePHD"/>
    <property type="match status" value="1"/>
</dbReference>
<dbReference type="PANTHER" id="PTHR10694:SF7">
    <property type="entry name" value="[HISTONE H3]-TRIMETHYL-L-LYSINE(9) DEMETHYLASE"/>
    <property type="match status" value="1"/>
</dbReference>
<dbReference type="GO" id="GO:0005634">
    <property type="term" value="C:nucleus"/>
    <property type="evidence" value="ECO:0007669"/>
    <property type="project" value="TreeGrafter"/>
</dbReference>
<evidence type="ECO:0000256" key="5">
    <source>
        <dbReference type="ARBA" id="ARBA00022833"/>
    </source>
</evidence>
<dbReference type="InterPro" id="IPR003347">
    <property type="entry name" value="JmjC_dom"/>
</dbReference>
<feature type="compositionally biased region" description="Low complexity" evidence="7">
    <location>
        <begin position="386"/>
        <end position="413"/>
    </location>
</feature>
<protein>
    <recommendedName>
        <fullName evidence="2">[histone H3]-trimethyl-L-lysine(9) demethylase</fullName>
        <ecNumber evidence="2">1.14.11.66</ecNumber>
    </recommendedName>
</protein>
<comment type="similarity">
    <text evidence="1">Belongs to the JHDM3 histone demethylase family.</text>
</comment>
<feature type="region of interest" description="Disordered" evidence="7">
    <location>
        <begin position="1115"/>
        <end position="1329"/>
    </location>
</feature>
<dbReference type="EC" id="1.14.11.66" evidence="2"/>
<evidence type="ECO:0000259" key="9">
    <source>
        <dbReference type="PROSITE" id="PS51184"/>
    </source>
</evidence>
<feature type="compositionally biased region" description="Pro residues" evidence="7">
    <location>
        <begin position="801"/>
        <end position="813"/>
    </location>
</feature>
<evidence type="ECO:0000256" key="3">
    <source>
        <dbReference type="ARBA" id="ARBA00022723"/>
    </source>
</evidence>
<dbReference type="Pfam" id="PF02375">
    <property type="entry name" value="JmjN"/>
    <property type="match status" value="1"/>
</dbReference>
<evidence type="ECO:0000256" key="7">
    <source>
        <dbReference type="SAM" id="MobiDB-lite"/>
    </source>
</evidence>
<dbReference type="GO" id="GO:0010468">
    <property type="term" value="P:regulation of gene expression"/>
    <property type="evidence" value="ECO:0007669"/>
    <property type="project" value="TreeGrafter"/>
</dbReference>
<evidence type="ECO:0000256" key="2">
    <source>
        <dbReference type="ARBA" id="ARBA00012900"/>
    </source>
</evidence>
<feature type="compositionally biased region" description="Low complexity" evidence="7">
    <location>
        <begin position="1189"/>
        <end position="1207"/>
    </location>
</feature>
<evidence type="ECO:0000256" key="1">
    <source>
        <dbReference type="ARBA" id="ARBA00009711"/>
    </source>
</evidence>
<feature type="compositionally biased region" description="Low complexity" evidence="7">
    <location>
        <begin position="1146"/>
        <end position="1173"/>
    </location>
</feature>
<dbReference type="Proteomes" id="UP001342314">
    <property type="component" value="Unassembled WGS sequence"/>
</dbReference>
<feature type="region of interest" description="Disordered" evidence="7">
    <location>
        <begin position="835"/>
        <end position="869"/>
    </location>
</feature>
<dbReference type="SMART" id="SM00558">
    <property type="entry name" value="JmjC"/>
    <property type="match status" value="1"/>
</dbReference>
<dbReference type="PROSITE" id="PS51183">
    <property type="entry name" value="JMJN"/>
    <property type="match status" value="1"/>
</dbReference>
<dbReference type="PROSITE" id="PS51184">
    <property type="entry name" value="JMJC"/>
    <property type="match status" value="1"/>
</dbReference>
<feature type="region of interest" description="Disordered" evidence="7">
    <location>
        <begin position="797"/>
        <end position="818"/>
    </location>
</feature>
<dbReference type="PANTHER" id="PTHR10694">
    <property type="entry name" value="LYSINE-SPECIFIC DEMETHYLASE"/>
    <property type="match status" value="1"/>
</dbReference>
<keyword evidence="12" id="KW-1185">Reference proteome</keyword>
<comment type="caution">
    <text evidence="11">The sequence shown here is derived from an EMBL/GenBank/DDBJ whole genome shotgun (WGS) entry which is preliminary data.</text>
</comment>
<name>A0AAV5H1X4_9BASI</name>
<dbReference type="InterPro" id="IPR003349">
    <property type="entry name" value="JmjN"/>
</dbReference>
<evidence type="ECO:0000313" key="11">
    <source>
        <dbReference type="EMBL" id="GJN94718.1"/>
    </source>
</evidence>
<feature type="compositionally biased region" description="Low complexity" evidence="7">
    <location>
        <begin position="1281"/>
        <end position="1292"/>
    </location>
</feature>
<reference evidence="11 12" key="1">
    <citation type="submission" date="2021-12" db="EMBL/GenBank/DDBJ databases">
        <title>High titer production of polyol ester of fatty acids by Rhodotorula paludigena BS15 towards product separation-free biomass refinery.</title>
        <authorList>
            <person name="Mano J."/>
            <person name="Ono H."/>
            <person name="Tanaka T."/>
            <person name="Naito K."/>
            <person name="Sushida H."/>
            <person name="Ike M."/>
            <person name="Tokuyasu K."/>
            <person name="Kitaoka M."/>
        </authorList>
    </citation>
    <scope>NUCLEOTIDE SEQUENCE [LARGE SCALE GENOMIC DNA]</scope>
    <source>
        <strain evidence="11 12">BS15</strain>
    </source>
</reference>
<feature type="compositionally biased region" description="Low complexity" evidence="7">
    <location>
        <begin position="1250"/>
        <end position="1274"/>
    </location>
</feature>
<feature type="compositionally biased region" description="Basic residues" evidence="7">
    <location>
        <begin position="371"/>
        <end position="380"/>
    </location>
</feature>
<feature type="compositionally biased region" description="Low complexity" evidence="7">
    <location>
        <begin position="29"/>
        <end position="100"/>
    </location>
</feature>
<comment type="catalytic activity">
    <reaction evidence="6">
        <text>N(6),N(6),N(6)-trimethyl-L-lysyl(9)-[histone H3] + 2 2-oxoglutarate + 2 O2 = N(6)-methyl-L-lysyl(9)-[histone H3] + 2 formaldehyde + 2 succinate + 2 CO2</text>
        <dbReference type="Rhea" id="RHEA:60200"/>
        <dbReference type="Rhea" id="RHEA-COMP:15538"/>
        <dbReference type="Rhea" id="RHEA-COMP:15542"/>
        <dbReference type="ChEBI" id="CHEBI:15379"/>
        <dbReference type="ChEBI" id="CHEBI:16526"/>
        <dbReference type="ChEBI" id="CHEBI:16810"/>
        <dbReference type="ChEBI" id="CHEBI:16842"/>
        <dbReference type="ChEBI" id="CHEBI:30031"/>
        <dbReference type="ChEBI" id="CHEBI:61929"/>
        <dbReference type="ChEBI" id="CHEBI:61961"/>
        <dbReference type="EC" id="1.14.11.66"/>
    </reaction>
</comment>
<dbReference type="SUPFAM" id="SSF51197">
    <property type="entry name" value="Clavaminate synthase-like"/>
    <property type="match status" value="1"/>
</dbReference>
<dbReference type="InterPro" id="IPR034732">
    <property type="entry name" value="EPHD"/>
</dbReference>
<keyword evidence="5" id="KW-0862">Zinc</keyword>
<keyword evidence="3" id="KW-0479">Metal-binding</keyword>
<evidence type="ECO:0000259" key="10">
    <source>
        <dbReference type="PROSITE" id="PS51805"/>
    </source>
</evidence>
<dbReference type="GO" id="GO:0008270">
    <property type="term" value="F:zinc ion binding"/>
    <property type="evidence" value="ECO:0007669"/>
    <property type="project" value="UniProtKB-KW"/>
</dbReference>
<dbReference type="GO" id="GO:0140684">
    <property type="term" value="F:histone H3K9me2/H3K9me3 demethylase activity"/>
    <property type="evidence" value="ECO:0007669"/>
    <property type="project" value="UniProtKB-EC"/>
</dbReference>
<accession>A0AAV5H1X4</accession>
<gene>
    <name evidence="11" type="ORF">Rhopal_007809-T1</name>
</gene>
<dbReference type="EMBL" id="BQKY01000018">
    <property type="protein sequence ID" value="GJN94718.1"/>
    <property type="molecule type" value="Genomic_DNA"/>
</dbReference>
<dbReference type="Pfam" id="PF02373">
    <property type="entry name" value="JmjC"/>
    <property type="match status" value="1"/>
</dbReference>
<feature type="compositionally biased region" description="Basic and acidic residues" evidence="7">
    <location>
        <begin position="310"/>
        <end position="336"/>
    </location>
</feature>
<feature type="compositionally biased region" description="Acidic residues" evidence="7">
    <location>
        <begin position="352"/>
        <end position="364"/>
    </location>
</feature>
<feature type="compositionally biased region" description="Low complexity" evidence="7">
    <location>
        <begin position="998"/>
        <end position="1011"/>
    </location>
</feature>
<dbReference type="PROSITE" id="PS51805">
    <property type="entry name" value="EPHD"/>
    <property type="match status" value="1"/>
</dbReference>
<dbReference type="GO" id="GO:0051864">
    <property type="term" value="F:histone H3K36 demethylase activity"/>
    <property type="evidence" value="ECO:0007669"/>
    <property type="project" value="TreeGrafter"/>
</dbReference>
<feature type="domain" description="JmjN" evidence="8">
    <location>
        <begin position="207"/>
        <end position="251"/>
    </location>
</feature>
<evidence type="ECO:0000259" key="8">
    <source>
        <dbReference type="PROSITE" id="PS51183"/>
    </source>
</evidence>
<dbReference type="Gene3D" id="3.30.40.10">
    <property type="entry name" value="Zinc/RING finger domain, C3HC4 (zinc finger)"/>
    <property type="match status" value="1"/>
</dbReference>
<keyword evidence="4" id="KW-0863">Zinc-finger</keyword>
<evidence type="ECO:0000256" key="6">
    <source>
        <dbReference type="ARBA" id="ARBA00049349"/>
    </source>
</evidence>
<dbReference type="InterPro" id="IPR013083">
    <property type="entry name" value="Znf_RING/FYVE/PHD"/>
</dbReference>
<feature type="domain" description="PHD-type" evidence="10">
    <location>
        <begin position="868"/>
        <end position="994"/>
    </location>
</feature>
<feature type="compositionally biased region" description="Basic and acidic residues" evidence="7">
    <location>
        <begin position="1115"/>
        <end position="1133"/>
    </location>
</feature>